<dbReference type="Pfam" id="PF01522">
    <property type="entry name" value="Polysacc_deac_1"/>
    <property type="match status" value="1"/>
</dbReference>
<feature type="domain" description="NodB homology" evidence="2">
    <location>
        <begin position="46"/>
        <end position="144"/>
    </location>
</feature>
<evidence type="ECO:0000256" key="1">
    <source>
        <dbReference type="SAM" id="SignalP"/>
    </source>
</evidence>
<comment type="caution">
    <text evidence="3">The sequence shown here is derived from an EMBL/GenBank/DDBJ whole genome shotgun (WGS) entry which is preliminary data.</text>
</comment>
<dbReference type="InterPro" id="IPR002509">
    <property type="entry name" value="NODB_dom"/>
</dbReference>
<dbReference type="PANTHER" id="PTHR45985:SF8">
    <property type="entry name" value="CHITIN DEACETYLASE-LIKE 9, ISOFORM A"/>
    <property type="match status" value="1"/>
</dbReference>
<evidence type="ECO:0000259" key="2">
    <source>
        <dbReference type="Pfam" id="PF01522"/>
    </source>
</evidence>
<dbReference type="GO" id="GO:0016810">
    <property type="term" value="F:hydrolase activity, acting on carbon-nitrogen (but not peptide) bonds"/>
    <property type="evidence" value="ECO:0007669"/>
    <property type="project" value="InterPro"/>
</dbReference>
<dbReference type="PANTHER" id="PTHR45985">
    <property type="match status" value="1"/>
</dbReference>
<keyword evidence="1" id="KW-0732">Signal</keyword>
<evidence type="ECO:0000313" key="3">
    <source>
        <dbReference type="EMBL" id="KAK5646170.1"/>
    </source>
</evidence>
<keyword evidence="4" id="KW-1185">Reference proteome</keyword>
<dbReference type="InterPro" id="IPR011330">
    <property type="entry name" value="Glyco_hydro/deAcase_b/a-brl"/>
</dbReference>
<dbReference type="Proteomes" id="UP001329430">
    <property type="component" value="Chromosome 3"/>
</dbReference>
<dbReference type="SUPFAM" id="SSF88713">
    <property type="entry name" value="Glycoside hydrolase/deacetylase"/>
    <property type="match status" value="1"/>
</dbReference>
<feature type="signal peptide" evidence="1">
    <location>
        <begin position="1"/>
        <end position="18"/>
    </location>
</feature>
<organism evidence="3 4">
    <name type="scientific">Pyrocoelia pectoralis</name>
    <dbReference type="NCBI Taxonomy" id="417401"/>
    <lineage>
        <taxon>Eukaryota</taxon>
        <taxon>Metazoa</taxon>
        <taxon>Ecdysozoa</taxon>
        <taxon>Arthropoda</taxon>
        <taxon>Hexapoda</taxon>
        <taxon>Insecta</taxon>
        <taxon>Pterygota</taxon>
        <taxon>Neoptera</taxon>
        <taxon>Endopterygota</taxon>
        <taxon>Coleoptera</taxon>
        <taxon>Polyphaga</taxon>
        <taxon>Elateriformia</taxon>
        <taxon>Elateroidea</taxon>
        <taxon>Lampyridae</taxon>
        <taxon>Lampyrinae</taxon>
        <taxon>Pyrocoelia</taxon>
    </lineage>
</organism>
<dbReference type="EMBL" id="JAVRBK010000003">
    <property type="protein sequence ID" value="KAK5646170.1"/>
    <property type="molecule type" value="Genomic_DNA"/>
</dbReference>
<dbReference type="GO" id="GO:0005975">
    <property type="term" value="P:carbohydrate metabolic process"/>
    <property type="evidence" value="ECO:0007669"/>
    <property type="project" value="InterPro"/>
</dbReference>
<sequence length="367" mass="41641">MNFLVFGLLLCFLSTSNGIANQCGTDCTLASDCVCASVSSPIDNYTTPQLIALTFDESPNAITYQKYLSKLLLNRVNPDGNPISATFYITHQYTDYTIVNRLYNDGFEIGAHSVTKGPVDYWMTATEELLEQEFGDNVKITSKFANIPSEEILGVRTPHLQLVGDKSFKAFTKVGFTYDNSWTALSQNPAFPFTAEYRTTLPCQIGSCPIESYPHFWVLPIINLKGIYNNECNAILGCMASGTAEEVRDWLMGEFNRIYENNRAPMTLMLSTAWFQSYENTFEGLELFLNELSAKNDVFLVSAREVVNWARNPVSYQYYRVEHNKKNQECKPRPCFLKFGNQERIMHSCVDCPRVYPWLNIPDGNSL</sequence>
<protein>
    <recommendedName>
        <fullName evidence="2">NodB homology domain-containing protein</fullName>
    </recommendedName>
</protein>
<dbReference type="AlphaFoldDB" id="A0AAN7VD90"/>
<dbReference type="InterPro" id="IPR052740">
    <property type="entry name" value="CE4"/>
</dbReference>
<accession>A0AAN7VD90</accession>
<dbReference type="Gene3D" id="3.20.20.370">
    <property type="entry name" value="Glycoside hydrolase/deacetylase"/>
    <property type="match status" value="1"/>
</dbReference>
<gene>
    <name evidence="3" type="ORF">RI129_004634</name>
</gene>
<feature type="chain" id="PRO_5042924498" description="NodB homology domain-containing protein" evidence="1">
    <location>
        <begin position="19"/>
        <end position="367"/>
    </location>
</feature>
<proteinExistence type="predicted"/>
<evidence type="ECO:0000313" key="4">
    <source>
        <dbReference type="Proteomes" id="UP001329430"/>
    </source>
</evidence>
<reference evidence="3 4" key="1">
    <citation type="journal article" date="2024" name="Insects">
        <title>An Improved Chromosome-Level Genome Assembly of the Firefly Pyrocoelia pectoralis.</title>
        <authorList>
            <person name="Fu X."/>
            <person name="Meyer-Rochow V.B."/>
            <person name="Ballantyne L."/>
            <person name="Zhu X."/>
        </authorList>
    </citation>
    <scope>NUCLEOTIDE SEQUENCE [LARGE SCALE GENOMIC DNA]</scope>
    <source>
        <tissue evidence="3">Whole body</tissue>
    </source>
</reference>
<name>A0AAN7VD90_9COLE</name>